<name>A0A2H3DE48_ARMGA</name>
<dbReference type="Gene3D" id="2.40.50.40">
    <property type="match status" value="1"/>
</dbReference>
<dbReference type="InParanoid" id="A0A2H3DE48"/>
<organism evidence="1 2">
    <name type="scientific">Armillaria gallica</name>
    <name type="common">Bulbous honey fungus</name>
    <name type="synonym">Armillaria bulbosa</name>
    <dbReference type="NCBI Taxonomy" id="47427"/>
    <lineage>
        <taxon>Eukaryota</taxon>
        <taxon>Fungi</taxon>
        <taxon>Dikarya</taxon>
        <taxon>Basidiomycota</taxon>
        <taxon>Agaricomycotina</taxon>
        <taxon>Agaricomycetes</taxon>
        <taxon>Agaricomycetidae</taxon>
        <taxon>Agaricales</taxon>
        <taxon>Marasmiineae</taxon>
        <taxon>Physalacriaceae</taxon>
        <taxon>Armillaria</taxon>
    </lineage>
</organism>
<reference evidence="2" key="1">
    <citation type="journal article" date="2017" name="Nat. Ecol. Evol.">
        <title>Genome expansion and lineage-specific genetic innovations in the forest pathogenic fungi Armillaria.</title>
        <authorList>
            <person name="Sipos G."/>
            <person name="Prasanna A.N."/>
            <person name="Walter M.C."/>
            <person name="O'Connor E."/>
            <person name="Balint B."/>
            <person name="Krizsan K."/>
            <person name="Kiss B."/>
            <person name="Hess J."/>
            <person name="Varga T."/>
            <person name="Slot J."/>
            <person name="Riley R."/>
            <person name="Boka B."/>
            <person name="Rigling D."/>
            <person name="Barry K."/>
            <person name="Lee J."/>
            <person name="Mihaltcheva S."/>
            <person name="LaButti K."/>
            <person name="Lipzen A."/>
            <person name="Waldron R."/>
            <person name="Moloney N.M."/>
            <person name="Sperisen C."/>
            <person name="Kredics L."/>
            <person name="Vagvoelgyi C."/>
            <person name="Patrignani A."/>
            <person name="Fitzpatrick D."/>
            <person name="Nagy I."/>
            <person name="Doyle S."/>
            <person name="Anderson J.B."/>
            <person name="Grigoriev I.V."/>
            <person name="Gueldener U."/>
            <person name="Muensterkoetter M."/>
            <person name="Nagy L.G."/>
        </authorList>
    </citation>
    <scope>NUCLEOTIDE SEQUENCE [LARGE SCALE GENOMIC DNA]</scope>
    <source>
        <strain evidence="2">Ar21-2</strain>
    </source>
</reference>
<dbReference type="OrthoDB" id="2447764at2759"/>
<dbReference type="SUPFAM" id="SSF54160">
    <property type="entry name" value="Chromo domain-like"/>
    <property type="match status" value="1"/>
</dbReference>
<dbReference type="EMBL" id="KZ293656">
    <property type="protein sequence ID" value="PBK93491.1"/>
    <property type="molecule type" value="Genomic_DNA"/>
</dbReference>
<accession>A0A2H3DE48</accession>
<evidence type="ECO:0000313" key="2">
    <source>
        <dbReference type="Proteomes" id="UP000217790"/>
    </source>
</evidence>
<proteinExistence type="predicted"/>
<gene>
    <name evidence="1" type="ORF">ARMGADRAFT_929032</name>
</gene>
<dbReference type="AlphaFoldDB" id="A0A2H3DE48"/>
<dbReference type="STRING" id="47427.A0A2H3DE48"/>
<sequence length="67" mass="7859">MFKLPGRHRHIKKYRVHFKGLPSNEDEWKTLAELKNAPLVLHKWRNGKGTLSDEKEVMEAEQCVSIC</sequence>
<evidence type="ECO:0000313" key="1">
    <source>
        <dbReference type="EMBL" id="PBK93491.1"/>
    </source>
</evidence>
<dbReference type="Proteomes" id="UP000217790">
    <property type="component" value="Unassembled WGS sequence"/>
</dbReference>
<evidence type="ECO:0008006" key="3">
    <source>
        <dbReference type="Google" id="ProtNLM"/>
    </source>
</evidence>
<dbReference type="InterPro" id="IPR016197">
    <property type="entry name" value="Chromo-like_dom_sf"/>
</dbReference>
<protein>
    <recommendedName>
        <fullName evidence="3">Chromo domain-containing protein</fullName>
    </recommendedName>
</protein>
<keyword evidence="2" id="KW-1185">Reference proteome</keyword>